<sequence>MLIHLKLSQRLLTLSSLLWILFSSCCSNLVFFVSSCSKMLILYSPSSIPLLIPCKLFFTSVSVFFISDSSFFMVFISVFMLLKFSLSSSTLPPSSLSILISSVLNSASGTLLVSICSFSGVLVCSFIWDICLSFF</sequence>
<evidence type="ECO:0000313" key="3">
    <source>
        <dbReference type="Proteomes" id="UP000664940"/>
    </source>
</evidence>
<keyword evidence="1" id="KW-0472">Membrane</keyword>
<dbReference type="Proteomes" id="UP000664940">
    <property type="component" value="Unassembled WGS sequence"/>
</dbReference>
<proteinExistence type="predicted"/>
<dbReference type="AlphaFoldDB" id="A0A834EJS0"/>
<name>A0A834EJS0_9CHIR</name>
<organism evidence="2 3">
    <name type="scientific">Phyllostomus discolor</name>
    <name type="common">pale spear-nosed bat</name>
    <dbReference type="NCBI Taxonomy" id="89673"/>
    <lineage>
        <taxon>Eukaryota</taxon>
        <taxon>Metazoa</taxon>
        <taxon>Chordata</taxon>
        <taxon>Craniata</taxon>
        <taxon>Vertebrata</taxon>
        <taxon>Euteleostomi</taxon>
        <taxon>Mammalia</taxon>
        <taxon>Eutheria</taxon>
        <taxon>Laurasiatheria</taxon>
        <taxon>Chiroptera</taxon>
        <taxon>Yangochiroptera</taxon>
        <taxon>Phyllostomidae</taxon>
        <taxon>Phyllostominae</taxon>
        <taxon>Phyllostomus</taxon>
    </lineage>
</organism>
<comment type="caution">
    <text evidence="2">The sequence shown here is derived from an EMBL/GenBank/DDBJ whole genome shotgun (WGS) entry which is preliminary data.</text>
</comment>
<keyword evidence="1" id="KW-1133">Transmembrane helix</keyword>
<reference evidence="2 3" key="1">
    <citation type="journal article" date="2020" name="Nature">
        <title>Six reference-quality genomes reveal evolution of bat adaptations.</title>
        <authorList>
            <person name="Jebb D."/>
            <person name="Huang Z."/>
            <person name="Pippel M."/>
            <person name="Hughes G.M."/>
            <person name="Lavrichenko K."/>
            <person name="Devanna P."/>
            <person name="Winkler S."/>
            <person name="Jermiin L.S."/>
            <person name="Skirmuntt E.C."/>
            <person name="Katzourakis A."/>
            <person name="Burkitt-Gray L."/>
            <person name="Ray D.A."/>
            <person name="Sullivan K.A.M."/>
            <person name="Roscito J.G."/>
            <person name="Kirilenko B.M."/>
            <person name="Davalos L.M."/>
            <person name="Corthals A.P."/>
            <person name="Power M.L."/>
            <person name="Jones G."/>
            <person name="Ransome R.D."/>
            <person name="Dechmann D.K.N."/>
            <person name="Locatelli A.G."/>
            <person name="Puechmaille S.J."/>
            <person name="Fedrigo O."/>
            <person name="Jarvis E.D."/>
            <person name="Hiller M."/>
            <person name="Vernes S.C."/>
            <person name="Myers E.W."/>
            <person name="Teeling E.C."/>
        </authorList>
    </citation>
    <scope>NUCLEOTIDE SEQUENCE [LARGE SCALE GENOMIC DNA]</scope>
    <source>
        <strain evidence="2">Bat1K_MPI-CBG_1</strain>
    </source>
</reference>
<gene>
    <name evidence="2" type="ORF">HJG60_010217</name>
</gene>
<accession>A0A834EJS0</accession>
<evidence type="ECO:0000256" key="1">
    <source>
        <dbReference type="SAM" id="Phobius"/>
    </source>
</evidence>
<keyword evidence="1" id="KW-0812">Transmembrane</keyword>
<evidence type="ECO:0000313" key="2">
    <source>
        <dbReference type="EMBL" id="KAF6119831.1"/>
    </source>
</evidence>
<dbReference type="PROSITE" id="PS51257">
    <property type="entry name" value="PROKAR_LIPOPROTEIN"/>
    <property type="match status" value="1"/>
</dbReference>
<protein>
    <submittedName>
        <fullName evidence="2">Uncharacterized protein</fullName>
    </submittedName>
</protein>
<feature type="transmembrane region" description="Helical" evidence="1">
    <location>
        <begin position="103"/>
        <end position="128"/>
    </location>
</feature>
<feature type="transmembrane region" description="Helical" evidence="1">
    <location>
        <begin position="56"/>
        <end position="82"/>
    </location>
</feature>
<dbReference type="EMBL" id="JABVXQ010000003">
    <property type="protein sequence ID" value="KAF6119831.1"/>
    <property type="molecule type" value="Genomic_DNA"/>
</dbReference>